<dbReference type="PANTHER" id="PTHR10039:SF16">
    <property type="entry name" value="GPI INOSITOL-DEACYLASE"/>
    <property type="match status" value="1"/>
</dbReference>
<dbReference type="InterPro" id="IPR054471">
    <property type="entry name" value="GPIID_WHD"/>
</dbReference>
<sequence length="1365" mass="151304">MEAPPIIFEATSACRRRFEECRKIPALMNHEWAENRLADFNLWAASIGASARARASLDSRLALKPTARDVIANLLRLLKALVEECKELGLADTRRTTQSLSVPSDDEYARGRKDTPSPEKQPERSFSPWPDESSSDSESDSDFKPFSPNAALSEAMKNTEGILNQLTRIAVTIRRAGTRARLQKADQLFRTDDYLDLRSHLNVVVLSRPPFSDEQIDLRRLSRVQQRLINCNLKRRNRFIYAQKHSKGLGPALGNSASGIGSTDPKDTPLTSDLEACRVQKQAIGAPPGGEAFHLTSVEETPLAPAGAVTTASAVSSSLILPQNPVPSQAATTQVSSTGTKLTYPYPPKIKTGTQFFKCPCCCQTLPAMISEGGRWRKHIAGDLCPYTCILDDCPKPEVLYTTKEAWRKHLAEEHQTVQYWVCFACGDSEQFLQEDAFVCHVREKHYGTVSGEQIPTLTSVCKRSTPVQINTCPLCNLPAAQDGEVGRDALIDHIAEHVHSFSLRALPWAPTVEEENEERINHSVQRVQEWFLRWPILEEAVENRPVRVKEERLRDSDNYFEYNQYFADSSGSDSLGQIRSTSSKERDLESLRAEGLLTYSDSQDGDSDVRVPEDKTNKRNSRGEVHADVGGLKDAATSTEHRGILDWLSKIDPSSNYKRAREQHTPTTGDWFLKGNSYAKWINGEVPMLWLHGIPGCGKTVISSTIIDNLWKGYIQDSNAHLAYFYFDINDIQKQTVRGCLGSLLRQLSERELPVAVRALYKQTQEGYAQPGFDALTVTLKTVLQQASPVFLVFDALDECKEVRTLMGKIAEVKGWGLPGVRILATSRREVDIVEAMDALSPQSVCLEAVLVDGDIKTFVKQSCKSDRKSWPWSGYAEVQQEIEDTLENRSNGILNDLRQTLASTPKALDLTYGQILLKIDKKYSQMALKILQWLVYSARPLQVKEAAEALAVDVEANPRFDAERRLIDPRNVLAICSSLVTTTTERMEGSHSKAAETELRLAHFSVREFLMSDRIQDGPARQYSTQEIPANVSIAEICLAYLLQFDKDDSLTSETVKDFPLARYAAQYWTQHARVAKRDASTLHRLIMELFLSKRDAYVNWIRLFDPDSPYREPDIMRGSNSVATPLYYASLAGLAESVRLLLEAGADVNAQGGRHGNAIEAASFQGHDEAVQLLLEKGADVNAQWGEYGNALQAASFQAHDKIVQQLLEKGSDVNAQGGRYGNALQAASLRGHDKIVQQLLEKGAYLLEKGAYVNAQGGECGNALQAASLRGHDKIVQQLLEKGADVNAQGGEYGNALQAASFQGHDKIVEQLLEKGAYVNAQGGRHGNALQAASFQGHGQIVQLLKSALQSQQDSQPGPPP</sequence>
<feature type="repeat" description="ANK" evidence="2">
    <location>
        <begin position="1124"/>
        <end position="1156"/>
    </location>
</feature>
<dbReference type="Gene3D" id="1.25.40.20">
    <property type="entry name" value="Ankyrin repeat-containing domain"/>
    <property type="match status" value="2"/>
</dbReference>
<dbReference type="OrthoDB" id="5365701at2759"/>
<feature type="domain" description="Nephrocystin 3-like N-terminal" evidence="5">
    <location>
        <begin position="669"/>
        <end position="829"/>
    </location>
</feature>
<feature type="repeat" description="ANK" evidence="2">
    <location>
        <begin position="1190"/>
        <end position="1222"/>
    </location>
</feature>
<accession>A0A9P8L1Y9</accession>
<evidence type="ECO:0000313" key="6">
    <source>
        <dbReference type="EMBL" id="KAH0538097.1"/>
    </source>
</evidence>
<dbReference type="SUPFAM" id="SSF52540">
    <property type="entry name" value="P-loop containing nucleoside triphosphate hydrolases"/>
    <property type="match status" value="1"/>
</dbReference>
<dbReference type="EMBL" id="JAGHQL010000123">
    <property type="protein sequence ID" value="KAH0538097.1"/>
    <property type="molecule type" value="Genomic_DNA"/>
</dbReference>
<feature type="repeat" description="ANK" evidence="2">
    <location>
        <begin position="1157"/>
        <end position="1189"/>
    </location>
</feature>
<keyword evidence="2" id="KW-0040">ANK repeat</keyword>
<dbReference type="InterPro" id="IPR027417">
    <property type="entry name" value="P-loop_NTPase"/>
</dbReference>
<dbReference type="SMART" id="SM00248">
    <property type="entry name" value="ANK"/>
    <property type="match status" value="6"/>
</dbReference>
<dbReference type="Pfam" id="PF12796">
    <property type="entry name" value="Ank_2"/>
    <property type="match status" value="2"/>
</dbReference>
<evidence type="ECO:0000256" key="2">
    <source>
        <dbReference type="PROSITE-ProRule" id="PRU00023"/>
    </source>
</evidence>
<organism evidence="6 7">
    <name type="scientific">Glutinoglossum americanum</name>
    <dbReference type="NCBI Taxonomy" id="1670608"/>
    <lineage>
        <taxon>Eukaryota</taxon>
        <taxon>Fungi</taxon>
        <taxon>Dikarya</taxon>
        <taxon>Ascomycota</taxon>
        <taxon>Pezizomycotina</taxon>
        <taxon>Geoglossomycetes</taxon>
        <taxon>Geoglossales</taxon>
        <taxon>Geoglossaceae</taxon>
        <taxon>Glutinoglossum</taxon>
    </lineage>
</organism>
<dbReference type="InterPro" id="IPR002110">
    <property type="entry name" value="Ankyrin_rpt"/>
</dbReference>
<dbReference type="PROSITE" id="PS50297">
    <property type="entry name" value="ANK_REP_REGION"/>
    <property type="match status" value="3"/>
</dbReference>
<evidence type="ECO:0000256" key="3">
    <source>
        <dbReference type="SAM" id="MobiDB-lite"/>
    </source>
</evidence>
<comment type="caution">
    <text evidence="6">The sequence shown here is derived from an EMBL/GenBank/DDBJ whole genome shotgun (WGS) entry which is preliminary data.</text>
</comment>
<name>A0A9P8L1Y9_9PEZI</name>
<dbReference type="PROSITE" id="PS50088">
    <property type="entry name" value="ANK_REPEAT"/>
    <property type="match status" value="5"/>
</dbReference>
<evidence type="ECO:0000259" key="5">
    <source>
        <dbReference type="Pfam" id="PF24883"/>
    </source>
</evidence>
<dbReference type="Pfam" id="PF00023">
    <property type="entry name" value="Ank"/>
    <property type="match status" value="1"/>
</dbReference>
<dbReference type="Proteomes" id="UP000698800">
    <property type="component" value="Unassembled WGS sequence"/>
</dbReference>
<keyword evidence="7" id="KW-1185">Reference proteome</keyword>
<proteinExistence type="predicted"/>
<feature type="repeat" description="ANK" evidence="2">
    <location>
        <begin position="1263"/>
        <end position="1295"/>
    </location>
</feature>
<dbReference type="PANTHER" id="PTHR10039">
    <property type="entry name" value="AMELOGENIN"/>
    <property type="match status" value="1"/>
</dbReference>
<feature type="region of interest" description="Disordered" evidence="3">
    <location>
        <begin position="96"/>
        <end position="148"/>
    </location>
</feature>
<gene>
    <name evidence="6" type="ORF">FGG08_005309</name>
</gene>
<dbReference type="SUPFAM" id="SSF48403">
    <property type="entry name" value="Ankyrin repeat"/>
    <property type="match status" value="1"/>
</dbReference>
<evidence type="ECO:0000256" key="1">
    <source>
        <dbReference type="ARBA" id="ARBA00022737"/>
    </source>
</evidence>
<dbReference type="Pfam" id="PF24883">
    <property type="entry name" value="NPHP3_N"/>
    <property type="match status" value="1"/>
</dbReference>
<feature type="domain" description="GPI inositol-deacylase winged helix" evidence="4">
    <location>
        <begin position="924"/>
        <end position="1018"/>
    </location>
</feature>
<dbReference type="InterPro" id="IPR036770">
    <property type="entry name" value="Ankyrin_rpt-contain_sf"/>
</dbReference>
<dbReference type="Pfam" id="PF22939">
    <property type="entry name" value="WHD_GPIID"/>
    <property type="match status" value="1"/>
</dbReference>
<dbReference type="InterPro" id="IPR056884">
    <property type="entry name" value="NPHP3-like_N"/>
</dbReference>
<protein>
    <submittedName>
        <fullName evidence="6">Uncharacterized protein</fullName>
    </submittedName>
</protein>
<feature type="compositionally biased region" description="Basic and acidic residues" evidence="3">
    <location>
        <begin position="107"/>
        <end position="123"/>
    </location>
</feature>
<reference evidence="6" key="1">
    <citation type="submission" date="2021-03" db="EMBL/GenBank/DDBJ databases">
        <title>Comparative genomics and phylogenomic investigation of the class Geoglossomycetes provide insights into ecological specialization and systematics.</title>
        <authorList>
            <person name="Melie T."/>
            <person name="Pirro S."/>
            <person name="Miller A.N."/>
            <person name="Quandt A."/>
        </authorList>
    </citation>
    <scope>NUCLEOTIDE SEQUENCE</scope>
    <source>
        <strain evidence="6">GBOQ0MN5Z8</strain>
    </source>
</reference>
<keyword evidence="1" id="KW-0677">Repeat</keyword>
<evidence type="ECO:0000259" key="4">
    <source>
        <dbReference type="Pfam" id="PF22939"/>
    </source>
</evidence>
<dbReference type="Gene3D" id="3.40.50.300">
    <property type="entry name" value="P-loop containing nucleotide triphosphate hydrolases"/>
    <property type="match status" value="1"/>
</dbReference>
<feature type="region of interest" description="Disordered" evidence="3">
    <location>
        <begin position="598"/>
        <end position="627"/>
    </location>
</feature>
<evidence type="ECO:0000313" key="7">
    <source>
        <dbReference type="Proteomes" id="UP000698800"/>
    </source>
</evidence>
<feature type="repeat" description="ANK" evidence="2">
    <location>
        <begin position="1296"/>
        <end position="1328"/>
    </location>
</feature>
<feature type="compositionally biased region" description="Basic and acidic residues" evidence="3">
    <location>
        <begin position="608"/>
        <end position="627"/>
    </location>
</feature>